<dbReference type="Proteomes" id="UP000267921">
    <property type="component" value="Unassembled WGS sequence"/>
</dbReference>
<dbReference type="EMBL" id="RJJG01000003">
    <property type="protein sequence ID" value="RNI09859.1"/>
    <property type="molecule type" value="Genomic_DNA"/>
</dbReference>
<keyword evidence="4" id="KW-1185">Reference proteome</keyword>
<dbReference type="KEGG" id="mhaz:BHR79_06030"/>
<evidence type="ECO:0000313" key="1">
    <source>
        <dbReference type="EMBL" id="APH39085.1"/>
    </source>
</evidence>
<name>A0A1L3Q2K8_9EURY</name>
<evidence type="ECO:0000313" key="4">
    <source>
        <dbReference type="Proteomes" id="UP000186879"/>
    </source>
</evidence>
<dbReference type="EMBL" id="CP017921">
    <property type="protein sequence ID" value="APH39085.1"/>
    <property type="molecule type" value="Genomic_DNA"/>
</dbReference>
<organism evidence="1 4">
    <name type="scientific">Methanohalophilus halophilus</name>
    <dbReference type="NCBI Taxonomy" id="2177"/>
    <lineage>
        <taxon>Archaea</taxon>
        <taxon>Methanobacteriati</taxon>
        <taxon>Methanobacteriota</taxon>
        <taxon>Stenosarchaea group</taxon>
        <taxon>Methanomicrobia</taxon>
        <taxon>Methanosarcinales</taxon>
        <taxon>Methanosarcinaceae</taxon>
        <taxon>Methanohalophilus</taxon>
    </lineage>
</organism>
<dbReference type="STRING" id="2177.BHR79_06030"/>
<evidence type="ECO:0000313" key="3">
    <source>
        <dbReference type="EMBL" id="SDW93032.1"/>
    </source>
</evidence>
<dbReference type="GeneID" id="30583306"/>
<reference evidence="1 4" key="1">
    <citation type="submission" date="2016-10" db="EMBL/GenBank/DDBJ databases">
        <title>Methanohalophilus halophilus.</title>
        <authorList>
            <person name="L'haridon S."/>
        </authorList>
    </citation>
    <scope>NUCLEOTIDE SEQUENCE [LARGE SCALE GENOMIC DNA]</scope>
    <source>
        <strain evidence="1 4">Z-7982</strain>
    </source>
</reference>
<evidence type="ECO:0000313" key="5">
    <source>
        <dbReference type="Proteomes" id="UP000198669"/>
    </source>
</evidence>
<gene>
    <name evidence="1" type="ORF">BHR79_06030</name>
    <name evidence="2" type="ORF">EFE40_04225</name>
    <name evidence="3" type="ORF">SAMN04515625_1916</name>
</gene>
<dbReference type="RefSeq" id="WP_072561522.1">
    <property type="nucleotide sequence ID" value="NZ_CP017921.1"/>
</dbReference>
<reference evidence="2 6" key="3">
    <citation type="submission" date="2018-10" db="EMBL/GenBank/DDBJ databases">
        <title>Cultivation of a novel Methanohalophilus strain from Kebrit Deep of the Red Sea and a genomic comparison of members of the genus Methanohalophilus.</title>
        <authorList>
            <person name="Guan Y."/>
            <person name="Ngugi D.K."/>
            <person name="Stingl U."/>
        </authorList>
    </citation>
    <scope>NUCLEOTIDE SEQUENCE [LARGE SCALE GENOMIC DNA]</scope>
    <source>
        <strain evidence="2 6">DSM 3094</strain>
    </source>
</reference>
<dbReference type="Proteomes" id="UP000198669">
    <property type="component" value="Unassembled WGS sequence"/>
</dbReference>
<proteinExistence type="predicted"/>
<accession>A0A1L3Q2K8</accession>
<evidence type="ECO:0000313" key="2">
    <source>
        <dbReference type="EMBL" id="RNI09859.1"/>
    </source>
</evidence>
<sequence length="160" mass="18621">MMKKRIYHRFPRREVQFEQKNRYYADLPYLVKVMANTDGRFGMFVTESVTRRGYRIQAKRELKVEIVMNGIDFSPLNYRNADSVVGTIEPEGMVDFRISLKYSYLDGEYSRVPFKGDVFLVRAILEGDVLTLRINHIDGPGRTECGRIADTIVDELRRGS</sequence>
<dbReference type="Proteomes" id="UP000186879">
    <property type="component" value="Chromosome"/>
</dbReference>
<dbReference type="EMBL" id="FNMU01000006">
    <property type="protein sequence ID" value="SDW93032.1"/>
    <property type="molecule type" value="Genomic_DNA"/>
</dbReference>
<protein>
    <submittedName>
        <fullName evidence="1">Uncharacterized protein</fullName>
    </submittedName>
</protein>
<dbReference type="OrthoDB" id="104780at2157"/>
<dbReference type="AlphaFoldDB" id="A0A1L3Q2K8"/>
<reference evidence="3 5" key="2">
    <citation type="submission" date="2016-10" db="EMBL/GenBank/DDBJ databases">
        <authorList>
            <person name="de Groot N.N."/>
        </authorList>
    </citation>
    <scope>NUCLEOTIDE SEQUENCE [LARGE SCALE GENOMIC DNA]</scope>
    <source>
        <strain evidence="3 5">Z-7982</strain>
    </source>
</reference>
<evidence type="ECO:0000313" key="6">
    <source>
        <dbReference type="Proteomes" id="UP000267921"/>
    </source>
</evidence>